<dbReference type="InterPro" id="IPR036410">
    <property type="entry name" value="HSP_DnaJ_Cys-rich_dom_sf"/>
</dbReference>
<evidence type="ECO:0000313" key="2">
    <source>
        <dbReference type="Proteomes" id="UP001444625"/>
    </source>
</evidence>
<name>A0ABU9XMT1_9BACI</name>
<dbReference type="Gene3D" id="6.20.20.10">
    <property type="match status" value="1"/>
</dbReference>
<dbReference type="RefSeq" id="WP_345826320.1">
    <property type="nucleotide sequence ID" value="NZ_JBDIML010000007.1"/>
</dbReference>
<evidence type="ECO:0000313" key="1">
    <source>
        <dbReference type="EMBL" id="MEN2768828.1"/>
    </source>
</evidence>
<dbReference type="Proteomes" id="UP001444625">
    <property type="component" value="Unassembled WGS sequence"/>
</dbReference>
<accession>A0ABU9XMT1</accession>
<proteinExistence type="predicted"/>
<dbReference type="SUPFAM" id="SSF57938">
    <property type="entry name" value="DnaJ/Hsp40 cysteine-rich domain"/>
    <property type="match status" value="1"/>
</dbReference>
<reference evidence="1 2" key="1">
    <citation type="submission" date="2024-05" db="EMBL/GenBank/DDBJ databases">
        <authorList>
            <person name="Haq I."/>
            <person name="Ullah Z."/>
            <person name="Ahmad R."/>
            <person name="Li M."/>
            <person name="Tong Y."/>
        </authorList>
    </citation>
    <scope>NUCLEOTIDE SEQUENCE [LARGE SCALE GENOMIC DNA]</scope>
    <source>
        <strain evidence="1 2">16A2E</strain>
    </source>
</reference>
<keyword evidence="2" id="KW-1185">Reference proteome</keyword>
<gene>
    <name evidence="1" type="ORF">ABC228_16715</name>
</gene>
<sequence length="58" mass="6535">MVDRNQECKACEGVGMLADDEGWQYRCPVCRGDGAYSQTEAHQEARVMAVDENNRLLD</sequence>
<dbReference type="EMBL" id="JBDIML010000007">
    <property type="protein sequence ID" value="MEN2768828.1"/>
    <property type="molecule type" value="Genomic_DNA"/>
</dbReference>
<organism evidence="1 2">
    <name type="scientific">Ornithinibacillus xuwenensis</name>
    <dbReference type="NCBI Taxonomy" id="3144668"/>
    <lineage>
        <taxon>Bacteria</taxon>
        <taxon>Bacillati</taxon>
        <taxon>Bacillota</taxon>
        <taxon>Bacilli</taxon>
        <taxon>Bacillales</taxon>
        <taxon>Bacillaceae</taxon>
        <taxon>Ornithinibacillus</taxon>
    </lineage>
</organism>
<comment type="caution">
    <text evidence="1">The sequence shown here is derived from an EMBL/GenBank/DDBJ whole genome shotgun (WGS) entry which is preliminary data.</text>
</comment>
<protein>
    <submittedName>
        <fullName evidence="1">Uncharacterized protein</fullName>
    </submittedName>
</protein>